<dbReference type="EMBL" id="BAAAQM010000079">
    <property type="protein sequence ID" value="GAA2003771.1"/>
    <property type="molecule type" value="Genomic_DNA"/>
</dbReference>
<dbReference type="NCBIfam" id="TIGR00026">
    <property type="entry name" value="hi_GC_TIGR00026"/>
    <property type="match status" value="1"/>
</dbReference>
<dbReference type="SUPFAM" id="SSF50475">
    <property type="entry name" value="FMN-binding split barrel"/>
    <property type="match status" value="1"/>
</dbReference>
<name>A0ABN2TB00_9ACTN</name>
<dbReference type="PANTHER" id="PTHR39428:SF1">
    <property type="entry name" value="F420H(2)-DEPENDENT QUINONE REDUCTASE RV1261C"/>
    <property type="match status" value="1"/>
</dbReference>
<dbReference type="PANTHER" id="PTHR39428">
    <property type="entry name" value="F420H(2)-DEPENDENT QUINONE REDUCTASE RV1261C"/>
    <property type="match status" value="1"/>
</dbReference>
<evidence type="ECO:0000256" key="2">
    <source>
        <dbReference type="ARBA" id="ARBA00049106"/>
    </source>
</evidence>
<evidence type="ECO:0000313" key="3">
    <source>
        <dbReference type="EMBL" id="GAA2003771.1"/>
    </source>
</evidence>
<evidence type="ECO:0000256" key="1">
    <source>
        <dbReference type="ARBA" id="ARBA00008710"/>
    </source>
</evidence>
<dbReference type="InterPro" id="IPR012349">
    <property type="entry name" value="Split_barrel_FMN-bd"/>
</dbReference>
<proteinExistence type="inferred from homology"/>
<dbReference type="Proteomes" id="UP001499854">
    <property type="component" value="Unassembled WGS sequence"/>
</dbReference>
<organism evidence="3 4">
    <name type="scientific">Catenulispora subtropica</name>
    <dbReference type="NCBI Taxonomy" id="450798"/>
    <lineage>
        <taxon>Bacteria</taxon>
        <taxon>Bacillati</taxon>
        <taxon>Actinomycetota</taxon>
        <taxon>Actinomycetes</taxon>
        <taxon>Catenulisporales</taxon>
        <taxon>Catenulisporaceae</taxon>
        <taxon>Catenulispora</taxon>
    </lineage>
</organism>
<dbReference type="InterPro" id="IPR004378">
    <property type="entry name" value="F420H2_quin_Rdtase"/>
</dbReference>
<evidence type="ECO:0000313" key="4">
    <source>
        <dbReference type="Proteomes" id="UP001499854"/>
    </source>
</evidence>
<keyword evidence="4" id="KW-1185">Reference proteome</keyword>
<dbReference type="Gene3D" id="2.30.110.10">
    <property type="entry name" value="Electron Transport, Fmn-binding Protein, Chain A"/>
    <property type="match status" value="1"/>
</dbReference>
<gene>
    <name evidence="3" type="ORF">GCM10009838_82490</name>
</gene>
<comment type="catalytic activity">
    <reaction evidence="2">
        <text>oxidized coenzyme F420-(gamma-L-Glu)(n) + a quinol + H(+) = reduced coenzyme F420-(gamma-L-Glu)(n) + a quinone</text>
        <dbReference type="Rhea" id="RHEA:39663"/>
        <dbReference type="Rhea" id="RHEA-COMP:12939"/>
        <dbReference type="Rhea" id="RHEA-COMP:14378"/>
        <dbReference type="ChEBI" id="CHEBI:15378"/>
        <dbReference type="ChEBI" id="CHEBI:24646"/>
        <dbReference type="ChEBI" id="CHEBI:132124"/>
        <dbReference type="ChEBI" id="CHEBI:133980"/>
        <dbReference type="ChEBI" id="CHEBI:139511"/>
    </reaction>
</comment>
<comment type="similarity">
    <text evidence="1">Belongs to the F420H(2)-dependent quinone reductase family.</text>
</comment>
<comment type="caution">
    <text evidence="3">The sequence shown here is derived from an EMBL/GenBank/DDBJ whole genome shotgun (WGS) entry which is preliminary data.</text>
</comment>
<reference evidence="3 4" key="1">
    <citation type="journal article" date="2019" name="Int. J. Syst. Evol. Microbiol.">
        <title>The Global Catalogue of Microorganisms (GCM) 10K type strain sequencing project: providing services to taxonomists for standard genome sequencing and annotation.</title>
        <authorList>
            <consortium name="The Broad Institute Genomics Platform"/>
            <consortium name="The Broad Institute Genome Sequencing Center for Infectious Disease"/>
            <person name="Wu L."/>
            <person name="Ma J."/>
        </authorList>
    </citation>
    <scope>NUCLEOTIDE SEQUENCE [LARGE SCALE GENOMIC DNA]</scope>
    <source>
        <strain evidence="3 4">JCM 16013</strain>
    </source>
</reference>
<accession>A0ABN2TB00</accession>
<protein>
    <submittedName>
        <fullName evidence="3">Nitroreductase family deazaflavin-dependent oxidoreductase</fullName>
    </submittedName>
</protein>
<sequence>MRAGWSIGGHGCAARRGINTRRFLAAAGMSSNEERRGWNEQIIDEFRSNAGSVVQFGGKTLLLLHHTGATSGTAYVSPLAAFPQDGGGWAIVASNAGRDMHPAWFHNLRKHPETEVEVPGEDDVRTVQVTARVPGDAERDRLFAEVVAKAPNFAEYQKSTSRRIPVVVLEPAA</sequence>
<dbReference type="Pfam" id="PF04075">
    <property type="entry name" value="F420H2_quin_red"/>
    <property type="match status" value="1"/>
</dbReference>